<dbReference type="EC" id="3.1.13.1" evidence="8"/>
<organism evidence="11 12">
    <name type="scientific">Fusobacterium necrogenes</name>
    <dbReference type="NCBI Taxonomy" id="858"/>
    <lineage>
        <taxon>Bacteria</taxon>
        <taxon>Fusobacteriati</taxon>
        <taxon>Fusobacteriota</taxon>
        <taxon>Fusobacteriia</taxon>
        <taxon>Fusobacteriales</taxon>
        <taxon>Fusobacteriaceae</taxon>
        <taxon>Fusobacterium</taxon>
    </lineage>
</organism>
<dbReference type="NCBIfam" id="TIGR02063">
    <property type="entry name" value="RNase_R"/>
    <property type="match status" value="1"/>
</dbReference>
<keyword evidence="5 8" id="KW-0378">Hydrolase</keyword>
<dbReference type="InterPro" id="IPR013223">
    <property type="entry name" value="RNase_B_OB_dom"/>
</dbReference>
<evidence type="ECO:0000313" key="12">
    <source>
        <dbReference type="Proteomes" id="UP000255328"/>
    </source>
</evidence>
<dbReference type="GO" id="GO:0006402">
    <property type="term" value="P:mRNA catabolic process"/>
    <property type="evidence" value="ECO:0007669"/>
    <property type="project" value="TreeGrafter"/>
</dbReference>
<dbReference type="InterPro" id="IPR050180">
    <property type="entry name" value="RNR_Ribonuclease"/>
</dbReference>
<dbReference type="SMART" id="SM00955">
    <property type="entry name" value="RNB"/>
    <property type="match status" value="1"/>
</dbReference>
<comment type="function">
    <text evidence="8">3'-5' exoribonuclease that releases 5'-nucleoside monophosphates and is involved in maturation of structured RNAs.</text>
</comment>
<dbReference type="InterPro" id="IPR022966">
    <property type="entry name" value="RNase_II/R_CS"/>
</dbReference>
<evidence type="ECO:0000256" key="3">
    <source>
        <dbReference type="ARBA" id="ARBA00022490"/>
    </source>
</evidence>
<dbReference type="InterPro" id="IPR012340">
    <property type="entry name" value="NA-bd_OB-fold"/>
</dbReference>
<dbReference type="RefSeq" id="WP_115268399.1">
    <property type="nucleotide sequence ID" value="NZ_UGGU01000003.1"/>
</dbReference>
<dbReference type="SUPFAM" id="SSF50249">
    <property type="entry name" value="Nucleic acid-binding proteins"/>
    <property type="match status" value="2"/>
</dbReference>
<dbReference type="Proteomes" id="UP000255328">
    <property type="component" value="Unassembled WGS sequence"/>
</dbReference>
<dbReference type="PANTHER" id="PTHR23355">
    <property type="entry name" value="RIBONUCLEASE"/>
    <property type="match status" value="1"/>
</dbReference>
<dbReference type="PANTHER" id="PTHR23355:SF9">
    <property type="entry name" value="DIS3-LIKE EXONUCLEASE 2"/>
    <property type="match status" value="1"/>
</dbReference>
<feature type="domain" description="Cold-shock" evidence="9">
    <location>
        <begin position="72"/>
        <end position="130"/>
    </location>
</feature>
<evidence type="ECO:0000259" key="10">
    <source>
        <dbReference type="SMART" id="SM00955"/>
    </source>
</evidence>
<comment type="catalytic activity">
    <reaction evidence="1 8">
        <text>Exonucleolytic cleavage in the 3'- to 5'-direction to yield nucleoside 5'-phosphates.</text>
        <dbReference type="EC" id="3.1.13.1"/>
    </reaction>
</comment>
<dbReference type="OrthoDB" id="9764149at2"/>
<evidence type="ECO:0000313" key="11">
    <source>
        <dbReference type="EMBL" id="STO30722.1"/>
    </source>
</evidence>
<dbReference type="AlphaFoldDB" id="A0A377GVG1"/>
<evidence type="ECO:0000259" key="9">
    <source>
        <dbReference type="SMART" id="SM00357"/>
    </source>
</evidence>
<gene>
    <name evidence="8 11" type="primary">rnr</name>
    <name evidence="11" type="ORF">NCTC10723_00151</name>
</gene>
<feature type="domain" description="RNB" evidence="10">
    <location>
        <begin position="244"/>
        <end position="572"/>
    </location>
</feature>
<evidence type="ECO:0000256" key="2">
    <source>
        <dbReference type="ARBA" id="ARBA00004496"/>
    </source>
</evidence>
<reference evidence="11 12" key="1">
    <citation type="submission" date="2018-06" db="EMBL/GenBank/DDBJ databases">
        <authorList>
            <consortium name="Pathogen Informatics"/>
            <person name="Doyle S."/>
        </authorList>
    </citation>
    <scope>NUCLEOTIDE SEQUENCE [LARGE SCALE GENOMIC DNA]</scope>
    <source>
        <strain evidence="11 12">NCTC10723</strain>
    </source>
</reference>
<dbReference type="Pfam" id="PF08206">
    <property type="entry name" value="OB_RNB"/>
    <property type="match status" value="1"/>
</dbReference>
<comment type="subcellular location">
    <subcellularLocation>
        <location evidence="2 8">Cytoplasm</location>
    </subcellularLocation>
</comment>
<dbReference type="GO" id="GO:0008859">
    <property type="term" value="F:exoribonuclease II activity"/>
    <property type="evidence" value="ECO:0007669"/>
    <property type="project" value="UniProtKB-UniRule"/>
</dbReference>
<dbReference type="HAMAP" id="MF_01895">
    <property type="entry name" value="RNase_R"/>
    <property type="match status" value="1"/>
</dbReference>
<dbReference type="PROSITE" id="PS01175">
    <property type="entry name" value="RIBONUCLEASE_II"/>
    <property type="match status" value="1"/>
</dbReference>
<dbReference type="InterPro" id="IPR040476">
    <property type="entry name" value="CSD2"/>
</dbReference>
<evidence type="ECO:0000256" key="1">
    <source>
        <dbReference type="ARBA" id="ARBA00001849"/>
    </source>
</evidence>
<dbReference type="EMBL" id="UGGU01000003">
    <property type="protein sequence ID" value="STO30722.1"/>
    <property type="molecule type" value="Genomic_DNA"/>
</dbReference>
<evidence type="ECO:0000256" key="4">
    <source>
        <dbReference type="ARBA" id="ARBA00022722"/>
    </source>
</evidence>
<dbReference type="GO" id="GO:0003723">
    <property type="term" value="F:RNA binding"/>
    <property type="evidence" value="ECO:0007669"/>
    <property type="project" value="UniProtKB-UniRule"/>
</dbReference>
<proteinExistence type="inferred from homology"/>
<dbReference type="SMART" id="SM00357">
    <property type="entry name" value="CSP"/>
    <property type="match status" value="2"/>
</dbReference>
<keyword evidence="3 8" id="KW-0963">Cytoplasm</keyword>
<evidence type="ECO:0000256" key="7">
    <source>
        <dbReference type="ARBA" id="ARBA00022884"/>
    </source>
</evidence>
<evidence type="ECO:0000256" key="6">
    <source>
        <dbReference type="ARBA" id="ARBA00022839"/>
    </source>
</evidence>
<dbReference type="Pfam" id="PF17876">
    <property type="entry name" value="CSD2"/>
    <property type="match status" value="1"/>
</dbReference>
<keyword evidence="7 8" id="KW-0694">RNA-binding</keyword>
<keyword evidence="12" id="KW-1185">Reference proteome</keyword>
<keyword evidence="4 8" id="KW-0540">Nuclease</keyword>
<comment type="similarity">
    <text evidence="8">Belongs to the RNR ribonuclease family. RNase R subfamily.</text>
</comment>
<keyword evidence="6 8" id="KW-0269">Exonuclease</keyword>
<dbReference type="InterPro" id="IPR011805">
    <property type="entry name" value="RNase_R"/>
</dbReference>
<dbReference type="InterPro" id="IPR011129">
    <property type="entry name" value="CSD"/>
</dbReference>
<feature type="domain" description="Cold-shock" evidence="9">
    <location>
        <begin position="137"/>
        <end position="198"/>
    </location>
</feature>
<dbReference type="Pfam" id="PF00773">
    <property type="entry name" value="RNB"/>
    <property type="match status" value="1"/>
</dbReference>
<sequence>MKIEKELEKLKDIFKNTKGKGLKLDEITKMLGWSPKFKKENREIIEKWVSDGELIKNNRGKYNLPETQGYIKGVFSIIKDRFAFVDTEDEGIFIPKSGFNGALDGDTVFVRLTAGMKGDRKKEGEVVRVISRDKDIVIGIFQKNKNFGFVTPTHSFGRDIYIPSIRMKNAENNQLVVVRITFWGDNERKPEGEIVEILGNPYDTKNMIEALIIREGMSEIFPAEAMAEARRIPMEIGKKELEGRKDLRHLPIITIDGDDAKDLDDAVYVEKLKNGNYKLIVSIADVSYYIPEGSALDREAYKRGNSVYLVDRVLPMFPKEISNGICSLNPNEDKLTFTCEMEIDKKGKVIDSDTYKSVIKTAYRMTYNNVNKMIAGDEETLKTYAPIKDMVMDMLELSKIIREVKYKRGSIDFDIPEIKLVLDEKGKVEYIKSRDRGESERIIEDFMIAANETVAEKLFWLEIPSVYRTHEKPDIERIKNLNETLAKFKYKIHSLEEIHPKQFQKIIEDSKERGINLLVHKMILMALKQAKYTVENYGHFGLASGYYTHFTSPIRRYADLTVHRILNSVLHGYPNKKTIIKNMEELPVTCAHISKTERAAMKVEDESVKIKLVEYMMDRIGEEYDATIVGFSNKRVFFETEDHVECFWDVVSAKHYYEFDEKDYVMRDTDTGKFYSIGDRYKVTLVRASLSELEIEVTPNFVMDEGLILK</sequence>
<evidence type="ECO:0000256" key="8">
    <source>
        <dbReference type="HAMAP-Rule" id="MF_01895"/>
    </source>
</evidence>
<dbReference type="GO" id="GO:0005829">
    <property type="term" value="C:cytosol"/>
    <property type="evidence" value="ECO:0007669"/>
    <property type="project" value="TreeGrafter"/>
</dbReference>
<dbReference type="Gene3D" id="2.40.50.140">
    <property type="entry name" value="Nucleic acid-binding proteins"/>
    <property type="match status" value="3"/>
</dbReference>
<protein>
    <recommendedName>
        <fullName evidence="8">Ribonuclease R</fullName>
        <shortName evidence="8">RNase R</shortName>
        <ecNumber evidence="8">3.1.13.1</ecNumber>
    </recommendedName>
</protein>
<dbReference type="NCBIfam" id="TIGR00358">
    <property type="entry name" value="3_prime_RNase"/>
    <property type="match status" value="1"/>
</dbReference>
<evidence type="ECO:0000256" key="5">
    <source>
        <dbReference type="ARBA" id="ARBA00022801"/>
    </source>
</evidence>
<dbReference type="InterPro" id="IPR001900">
    <property type="entry name" value="RNase_II/R"/>
</dbReference>
<accession>A0A377GVG1</accession>
<name>A0A377GVG1_9FUSO</name>
<dbReference type="InterPro" id="IPR004476">
    <property type="entry name" value="RNase_II/RNase_R"/>
</dbReference>